<dbReference type="GO" id="GO:0016020">
    <property type="term" value="C:membrane"/>
    <property type="evidence" value="ECO:0007669"/>
    <property type="project" value="TreeGrafter"/>
</dbReference>
<evidence type="ECO:0000313" key="2">
    <source>
        <dbReference type="EMBL" id="KAK5045921.1"/>
    </source>
</evidence>
<keyword evidence="1" id="KW-0812">Transmembrane</keyword>
<feature type="transmembrane region" description="Helical" evidence="1">
    <location>
        <begin position="243"/>
        <end position="266"/>
    </location>
</feature>
<evidence type="ECO:0008006" key="4">
    <source>
        <dbReference type="Google" id="ProtNLM"/>
    </source>
</evidence>
<organism evidence="2 3">
    <name type="scientific">Exophiala bonariae</name>
    <dbReference type="NCBI Taxonomy" id="1690606"/>
    <lineage>
        <taxon>Eukaryota</taxon>
        <taxon>Fungi</taxon>
        <taxon>Dikarya</taxon>
        <taxon>Ascomycota</taxon>
        <taxon>Pezizomycotina</taxon>
        <taxon>Eurotiomycetes</taxon>
        <taxon>Chaetothyriomycetidae</taxon>
        <taxon>Chaetothyriales</taxon>
        <taxon>Herpotrichiellaceae</taxon>
        <taxon>Exophiala</taxon>
    </lineage>
</organism>
<gene>
    <name evidence="2" type="ORF">LTR84_008707</name>
</gene>
<proteinExistence type="predicted"/>
<dbReference type="Proteomes" id="UP001358417">
    <property type="component" value="Unassembled WGS sequence"/>
</dbReference>
<sequence>MAILHSLLMATNFRNPFLRNLIPSVGLAFGIQAAVAVPSILGQTERFYDLSGSLTYLSCTALSLYLPAMRARATAAVAGAAKPAWPSLLSAFNGTAGPYGFNWRQVVLSAAVTIWAARLGTFLFQRILKDGSDSRFETIRTSLPKFLGAFFAQAVWVSLCLLPVLSINSLAPSTFTALGSLVSLTDILGVALYLGGLGFEATADRQKSAWSREKKEKKHDEDFLTRGLWSKSRHPNYFGESTLWTGIATLAGGVLASKAGVAGMGFSSVGSGLLTGKIVALLAAGVSPAFVTFLLFKVSGIPLSEKKYDKKFGDREDYQRWKRETPMFFPKF</sequence>
<dbReference type="InterPro" id="IPR010721">
    <property type="entry name" value="UstE-like"/>
</dbReference>
<dbReference type="RefSeq" id="XP_064701526.1">
    <property type="nucleotide sequence ID" value="XM_064852252.1"/>
</dbReference>
<feature type="transmembrane region" description="Helical" evidence="1">
    <location>
        <begin position="146"/>
        <end position="165"/>
    </location>
</feature>
<feature type="transmembrane region" description="Helical" evidence="1">
    <location>
        <begin position="21"/>
        <end position="41"/>
    </location>
</feature>
<evidence type="ECO:0000256" key="1">
    <source>
        <dbReference type="SAM" id="Phobius"/>
    </source>
</evidence>
<dbReference type="PANTHER" id="PTHR32251:SF17">
    <property type="entry name" value="STEROID 5-ALPHA REDUCTASE C-TERMINAL DOMAIN-CONTAINING PROTEIN"/>
    <property type="match status" value="1"/>
</dbReference>
<dbReference type="AlphaFoldDB" id="A0AAV9MZA4"/>
<feature type="transmembrane region" description="Helical" evidence="1">
    <location>
        <begin position="177"/>
        <end position="199"/>
    </location>
</feature>
<name>A0AAV9MZA4_9EURO</name>
<dbReference type="EMBL" id="JAVRRD010000033">
    <property type="protein sequence ID" value="KAK5045921.1"/>
    <property type="molecule type" value="Genomic_DNA"/>
</dbReference>
<accession>A0AAV9MZA4</accession>
<comment type="caution">
    <text evidence="2">The sequence shown here is derived from an EMBL/GenBank/DDBJ whole genome shotgun (WGS) entry which is preliminary data.</text>
</comment>
<keyword evidence="3" id="KW-1185">Reference proteome</keyword>
<dbReference type="Pfam" id="PF06966">
    <property type="entry name" value="DUF1295"/>
    <property type="match status" value="1"/>
</dbReference>
<reference evidence="2 3" key="1">
    <citation type="submission" date="2023-08" db="EMBL/GenBank/DDBJ databases">
        <title>Black Yeasts Isolated from many extreme environments.</title>
        <authorList>
            <person name="Coleine C."/>
            <person name="Stajich J.E."/>
            <person name="Selbmann L."/>
        </authorList>
    </citation>
    <scope>NUCLEOTIDE SEQUENCE [LARGE SCALE GENOMIC DNA]</scope>
    <source>
        <strain evidence="2 3">CCFEE 5792</strain>
    </source>
</reference>
<dbReference type="Gene3D" id="1.20.120.1630">
    <property type="match status" value="1"/>
</dbReference>
<dbReference type="PANTHER" id="PTHR32251">
    <property type="entry name" value="3-OXO-5-ALPHA-STEROID 4-DEHYDROGENASE"/>
    <property type="match status" value="1"/>
</dbReference>
<dbReference type="GeneID" id="89976870"/>
<protein>
    <recommendedName>
        <fullName evidence="4">Steroid 5-alpha reductase C-terminal domain-containing protein</fullName>
    </recommendedName>
</protein>
<feature type="transmembrane region" description="Helical" evidence="1">
    <location>
        <begin position="278"/>
        <end position="296"/>
    </location>
</feature>
<keyword evidence="1" id="KW-0472">Membrane</keyword>
<keyword evidence="1" id="KW-1133">Transmembrane helix</keyword>
<evidence type="ECO:0000313" key="3">
    <source>
        <dbReference type="Proteomes" id="UP001358417"/>
    </source>
</evidence>
<feature type="transmembrane region" description="Helical" evidence="1">
    <location>
        <begin position="106"/>
        <end position="125"/>
    </location>
</feature>